<dbReference type="KEGG" id="psac:PSM36_1488"/>
<protein>
    <submittedName>
        <fullName evidence="1">Uncharacterized protein</fullName>
    </submittedName>
</protein>
<accession>A0A1R3T2S7</accession>
<evidence type="ECO:0000313" key="2">
    <source>
        <dbReference type="Proteomes" id="UP000187464"/>
    </source>
</evidence>
<dbReference type="AlphaFoldDB" id="A0A1R3T2S7"/>
<evidence type="ECO:0000313" key="1">
    <source>
        <dbReference type="EMBL" id="SCD20309.1"/>
    </source>
</evidence>
<proteinExistence type="predicted"/>
<name>A0A1R3T2S7_9BACT</name>
<gene>
    <name evidence="1" type="ORF">PSM36_1488</name>
</gene>
<sequence length="203" mass="23319">MQHNFSDIPSSKYAELIPLINSQSSYDLFTQEKTHLQTTLLPFFKDYRLLSAQTFSTIPPVTMHYLWNEENNDIIRIEGTRDAVFNNLGKLGLILNEKTVVPYVKFVLDSVWTDKGSLRLVEDMDEIEFSDGPSMKDLRFLKKTIRPAIISRNGGSYLLDAIIIYATEIYQSTIKLQQNGTFEFQSETELKAGMSCVRVIFLE</sequence>
<organism evidence="1 2">
    <name type="scientific">Proteiniphilum saccharofermentans</name>
    <dbReference type="NCBI Taxonomy" id="1642647"/>
    <lineage>
        <taxon>Bacteria</taxon>
        <taxon>Pseudomonadati</taxon>
        <taxon>Bacteroidota</taxon>
        <taxon>Bacteroidia</taxon>
        <taxon>Bacteroidales</taxon>
        <taxon>Dysgonomonadaceae</taxon>
        <taxon>Proteiniphilum</taxon>
    </lineage>
</organism>
<dbReference type="EMBL" id="LT605205">
    <property type="protein sequence ID" value="SCD20309.1"/>
    <property type="molecule type" value="Genomic_DNA"/>
</dbReference>
<reference evidence="2" key="1">
    <citation type="submission" date="2016-08" db="EMBL/GenBank/DDBJ databases">
        <authorList>
            <person name="Wibberg D."/>
        </authorList>
    </citation>
    <scope>NUCLEOTIDE SEQUENCE [LARGE SCALE GENOMIC DNA]</scope>
</reference>
<keyword evidence="2" id="KW-1185">Reference proteome</keyword>
<dbReference type="RefSeq" id="WP_076930285.1">
    <property type="nucleotide sequence ID" value="NZ_LT605205.1"/>
</dbReference>
<dbReference type="STRING" id="1642647.PSM36_1488"/>
<dbReference type="Proteomes" id="UP000187464">
    <property type="component" value="Chromosome I"/>
</dbReference>